<evidence type="ECO:0000256" key="1">
    <source>
        <dbReference type="SAM" id="MobiDB-lite"/>
    </source>
</evidence>
<sequence>MEVTVIVCDVCKRREVPAKRYTLSCDDGREVVFDRCTDDAGALEALLPNKQAAAPEASTSKQGEPVPPPAKPQVRTPDAKEAKKTKRRRGTARFATLDEIEAMKKKDA</sequence>
<dbReference type="RefSeq" id="WP_344246565.1">
    <property type="nucleotide sequence ID" value="NZ_BAAAHH010000049.1"/>
</dbReference>
<accession>A0ABP4CE49</accession>
<feature type="region of interest" description="Disordered" evidence="1">
    <location>
        <begin position="48"/>
        <end position="108"/>
    </location>
</feature>
<evidence type="ECO:0000313" key="3">
    <source>
        <dbReference type="Proteomes" id="UP001500665"/>
    </source>
</evidence>
<keyword evidence="3" id="KW-1185">Reference proteome</keyword>
<organism evidence="2 3">
    <name type="scientific">Actinocorallia libanotica</name>
    <dbReference type="NCBI Taxonomy" id="46162"/>
    <lineage>
        <taxon>Bacteria</taxon>
        <taxon>Bacillati</taxon>
        <taxon>Actinomycetota</taxon>
        <taxon>Actinomycetes</taxon>
        <taxon>Streptosporangiales</taxon>
        <taxon>Thermomonosporaceae</taxon>
        <taxon>Actinocorallia</taxon>
    </lineage>
</organism>
<proteinExistence type="predicted"/>
<evidence type="ECO:0000313" key="2">
    <source>
        <dbReference type="EMBL" id="GAA0967366.1"/>
    </source>
</evidence>
<name>A0ABP4CE49_9ACTN</name>
<gene>
    <name evidence="2" type="ORF">GCM10009550_71140</name>
</gene>
<dbReference type="Proteomes" id="UP001500665">
    <property type="component" value="Unassembled WGS sequence"/>
</dbReference>
<protein>
    <submittedName>
        <fullName evidence="2">Uncharacterized protein</fullName>
    </submittedName>
</protein>
<dbReference type="EMBL" id="BAAAHH010000049">
    <property type="protein sequence ID" value="GAA0967366.1"/>
    <property type="molecule type" value="Genomic_DNA"/>
</dbReference>
<comment type="caution">
    <text evidence="2">The sequence shown here is derived from an EMBL/GenBank/DDBJ whole genome shotgun (WGS) entry which is preliminary data.</text>
</comment>
<reference evidence="3" key="1">
    <citation type="journal article" date="2019" name="Int. J. Syst. Evol. Microbiol.">
        <title>The Global Catalogue of Microorganisms (GCM) 10K type strain sequencing project: providing services to taxonomists for standard genome sequencing and annotation.</title>
        <authorList>
            <consortium name="The Broad Institute Genomics Platform"/>
            <consortium name="The Broad Institute Genome Sequencing Center for Infectious Disease"/>
            <person name="Wu L."/>
            <person name="Ma J."/>
        </authorList>
    </citation>
    <scope>NUCLEOTIDE SEQUENCE [LARGE SCALE GENOMIC DNA]</scope>
    <source>
        <strain evidence="3">JCM 10696</strain>
    </source>
</reference>